<comment type="caution">
    <text evidence="2">The sequence shown here is derived from an EMBL/GenBank/DDBJ whole genome shotgun (WGS) entry which is preliminary data.</text>
</comment>
<evidence type="ECO:0000313" key="3">
    <source>
        <dbReference type="Proteomes" id="UP000253831"/>
    </source>
</evidence>
<accession>A0A369XGS1</accession>
<organism evidence="2 3">
    <name type="scientific">Candidatus Accumulibacter meliphilus</name>
    <dbReference type="NCBI Taxonomy" id="2211374"/>
    <lineage>
        <taxon>Bacteria</taxon>
        <taxon>Pseudomonadati</taxon>
        <taxon>Pseudomonadota</taxon>
        <taxon>Betaproteobacteria</taxon>
        <taxon>Candidatus Accumulibacter</taxon>
    </lineage>
</organism>
<dbReference type="Proteomes" id="UP000253831">
    <property type="component" value="Unassembled WGS sequence"/>
</dbReference>
<dbReference type="Pfam" id="PF11939">
    <property type="entry name" value="NiFe-hyd_HybE"/>
    <property type="match status" value="1"/>
</dbReference>
<evidence type="ECO:0000256" key="1">
    <source>
        <dbReference type="SAM" id="MobiDB-lite"/>
    </source>
</evidence>
<dbReference type="NCBIfam" id="TIGR03993">
    <property type="entry name" value="hydrog_HybE"/>
    <property type="match status" value="1"/>
</dbReference>
<feature type="region of interest" description="Disordered" evidence="1">
    <location>
        <begin position="1"/>
        <end position="22"/>
    </location>
</feature>
<gene>
    <name evidence="2" type="ORF">DVS81_17435</name>
</gene>
<proteinExistence type="predicted"/>
<name>A0A369XGS1_9PROT</name>
<dbReference type="AlphaFoldDB" id="A0A369XGS1"/>
<reference evidence="2 3" key="1">
    <citation type="submission" date="2018-05" db="EMBL/GenBank/DDBJ databases">
        <title>Integrated omic analyses show evidence that a Ca. Accumulibacter phosphatis strain performs denitrification under micro-aerobic conditions.</title>
        <authorList>
            <person name="Camejo P.Y."/>
            <person name="Katherine M.D."/>
            <person name="Daniel N.R."/>
        </authorList>
    </citation>
    <scope>NUCLEOTIDE SEQUENCE [LARGE SCALE GENOMIC DNA]</scope>
    <source>
        <strain evidence="2">UW-LDO-IC</strain>
    </source>
</reference>
<evidence type="ECO:0000313" key="2">
    <source>
        <dbReference type="EMBL" id="RDE49283.1"/>
    </source>
</evidence>
<dbReference type="InterPro" id="IPR038530">
    <property type="entry name" value="NiFe-hyd_HybE_sf"/>
</dbReference>
<dbReference type="InterPro" id="IPR023994">
    <property type="entry name" value="NiFe-hyd_HybE"/>
</dbReference>
<sequence>MTTGIRKAAFQAPQPPPAKAITNNPAERLEAMYRRIWLASMRDLPFVNLALSVEAVGFRRWLAAASASRLERELELELELELDCDTSARSADSGEHSRDGMLGDWVGAVITPWFINLFILPGGGDLWSDRPSGERCHIVFPIGPLEFIADDDASAEVPAYQYCPLFAPPGQFGSQAAARAGAMAALNAMFATPVDQRSTSTAATAATAAPELLPPARRRFFRRVTGR</sequence>
<dbReference type="Gene3D" id="3.30.1460.40">
    <property type="entry name" value="[NiFe]-hydrogenase assembly chaperone, HybE"/>
    <property type="match status" value="1"/>
</dbReference>
<protein>
    <submittedName>
        <fullName evidence="2">[NiFe]-hydrogenase assembly, chaperone, HybE</fullName>
    </submittedName>
</protein>
<dbReference type="EMBL" id="QPGA01000048">
    <property type="protein sequence ID" value="RDE49283.1"/>
    <property type="molecule type" value="Genomic_DNA"/>
</dbReference>